<dbReference type="AlphaFoldDB" id="A0A6N6M7Y3"/>
<dbReference type="NCBIfam" id="TIGR04183">
    <property type="entry name" value="Por_Secre_tail"/>
    <property type="match status" value="1"/>
</dbReference>
<dbReference type="EMBL" id="WACR01000005">
    <property type="protein sequence ID" value="KAB1064357.1"/>
    <property type="molecule type" value="Genomic_DNA"/>
</dbReference>
<keyword evidence="5" id="KW-1185">Reference proteome</keyword>
<proteinExistence type="predicted"/>
<keyword evidence="1" id="KW-0732">Signal</keyword>
<evidence type="ECO:0000313" key="4">
    <source>
        <dbReference type="EMBL" id="KAB1064357.1"/>
    </source>
</evidence>
<reference evidence="4 5" key="1">
    <citation type="submission" date="2019-09" db="EMBL/GenBank/DDBJ databases">
        <title>Genomes of Cryomorphaceae.</title>
        <authorList>
            <person name="Bowman J.P."/>
        </authorList>
    </citation>
    <scope>NUCLEOTIDE SEQUENCE [LARGE SCALE GENOMIC DNA]</scope>
    <source>
        <strain evidence="4 5">KCTC 52047</strain>
    </source>
</reference>
<organism evidence="4 5">
    <name type="scientific">Salibacter halophilus</name>
    <dbReference type="NCBI Taxonomy" id="1803916"/>
    <lineage>
        <taxon>Bacteria</taxon>
        <taxon>Pseudomonadati</taxon>
        <taxon>Bacteroidota</taxon>
        <taxon>Flavobacteriia</taxon>
        <taxon>Flavobacteriales</taxon>
        <taxon>Salibacteraceae</taxon>
        <taxon>Salibacter</taxon>
    </lineage>
</organism>
<sequence length="722" mass="80135">MLKQFITVAIFGICGVSLSFGQQDHQPKKFTAKKINQYTPSKKTPDFDARIKNIEAPTPGGDSYKSFLLRQKIKGSRLHKKGAFKTTNSINTNAPAPTINWEMALYRYLAPLDTNFLLSGGVPLDNTIAVNNDNILLASVNSYLWGYDLEADTILFKDQAGSTKTISFKEFAGDSISPSNENTFPFDPKLLYDPNHDRFIFAFLDGRGPDDSQIVVGFSNSSDPREGWSVYAITGNPRDVNEWTDYPALTITEDELFVTINLIENNVSWQEGFRGSVIWQMDLEGAYAGDSEVDLQVWDDIKYQGRYLRNLNPVEGPDGPLGPNAYFLSNRNFDVQNDSIFIVEVTNTMASGEAALNIEMGKLDQPYGVPPNGKQGDTPPGSADSLGLQTNDARWLGAILFEDEIHFVGNTRDFETNNAAVYHGVIDSLNGNRTFTGNIIASDTLDYGYPKIAYTGMSDCDNTYMIGFNHTSPTFHPGVSAIYYNHNTREYSPRVTLKRGEGVVDKQQGATERWGDYFGIQRVYNNPGTVYTGGFYGKGGNQSNTWLSKLTISPQETSDPQLTVDTTFSSANRCEVKLSADVSGGKAPYTFLWNGEQSDSSYTFNGCNGPFELKVIDDWNCEVSMSGNIAEENQFSVGKSRIFPNPVINDLTIDFSMNQQQEVDVYIIDATGKIVKKLMSTSVQEGNNQLIFNTAPLQQGVYRVVIQSGDNQLLEEPFVKLR</sequence>
<accession>A0A6N6M7Y3</accession>
<dbReference type="InterPro" id="IPR026444">
    <property type="entry name" value="Secre_tail"/>
</dbReference>
<comment type="caution">
    <text evidence="4">The sequence shown here is derived from an EMBL/GenBank/DDBJ whole genome shotgun (WGS) entry which is preliminary data.</text>
</comment>
<feature type="region of interest" description="Disordered" evidence="2">
    <location>
        <begin position="366"/>
        <end position="386"/>
    </location>
</feature>
<dbReference type="Pfam" id="PF18962">
    <property type="entry name" value="Por_Secre_tail"/>
    <property type="match status" value="1"/>
</dbReference>
<evidence type="ECO:0000256" key="2">
    <source>
        <dbReference type="SAM" id="MobiDB-lite"/>
    </source>
</evidence>
<protein>
    <submittedName>
        <fullName evidence="4">T9SS type A sorting domain-containing protein</fullName>
    </submittedName>
</protein>
<dbReference type="OrthoDB" id="1465676at2"/>
<feature type="domain" description="Secretion system C-terminal sorting" evidence="3">
    <location>
        <begin position="642"/>
        <end position="713"/>
    </location>
</feature>
<gene>
    <name evidence="4" type="ORF">F3059_06550</name>
</gene>
<dbReference type="RefSeq" id="WP_151167442.1">
    <property type="nucleotide sequence ID" value="NZ_WACR01000005.1"/>
</dbReference>
<name>A0A6N6M7Y3_9FLAO</name>
<evidence type="ECO:0000259" key="3">
    <source>
        <dbReference type="Pfam" id="PF18962"/>
    </source>
</evidence>
<evidence type="ECO:0000256" key="1">
    <source>
        <dbReference type="ARBA" id="ARBA00022729"/>
    </source>
</evidence>
<dbReference type="Proteomes" id="UP000435357">
    <property type="component" value="Unassembled WGS sequence"/>
</dbReference>
<evidence type="ECO:0000313" key="5">
    <source>
        <dbReference type="Proteomes" id="UP000435357"/>
    </source>
</evidence>